<feature type="non-terminal residue" evidence="1">
    <location>
        <position position="1"/>
    </location>
</feature>
<evidence type="ECO:0000313" key="2">
    <source>
        <dbReference type="Proteomes" id="UP000257109"/>
    </source>
</evidence>
<keyword evidence="2" id="KW-1185">Reference proteome</keyword>
<name>A0A371I1N4_MUCPR</name>
<gene>
    <name evidence="1" type="ORF">CR513_06756</name>
</gene>
<accession>A0A371I1N4</accession>
<evidence type="ECO:0000313" key="1">
    <source>
        <dbReference type="EMBL" id="RDY08952.1"/>
    </source>
</evidence>
<reference evidence="1" key="1">
    <citation type="submission" date="2018-05" db="EMBL/GenBank/DDBJ databases">
        <title>Draft genome of Mucuna pruriens seed.</title>
        <authorList>
            <person name="Nnadi N.E."/>
            <person name="Vos R."/>
            <person name="Hasami M.H."/>
            <person name="Devisetty U.K."/>
            <person name="Aguiy J.C."/>
        </authorList>
    </citation>
    <scope>NUCLEOTIDE SEQUENCE [LARGE SCALE GENOMIC DNA]</scope>
    <source>
        <strain evidence="1">JCA_2017</strain>
    </source>
</reference>
<sequence length="100" mass="11763">MVQTKVNIKKRNININSHDSFCPFCHFEDETIFSLVWSHCYKWIGVQLALPMDSVIFYGATTNFMQRKLGQYLVVYLVCSNLSIWLHRNCILKNEDPNCE</sequence>
<dbReference type="Proteomes" id="UP000257109">
    <property type="component" value="Unassembled WGS sequence"/>
</dbReference>
<dbReference type="AlphaFoldDB" id="A0A371I1N4"/>
<organism evidence="1 2">
    <name type="scientific">Mucuna pruriens</name>
    <name type="common">Velvet bean</name>
    <name type="synonym">Dolichos pruriens</name>
    <dbReference type="NCBI Taxonomy" id="157652"/>
    <lineage>
        <taxon>Eukaryota</taxon>
        <taxon>Viridiplantae</taxon>
        <taxon>Streptophyta</taxon>
        <taxon>Embryophyta</taxon>
        <taxon>Tracheophyta</taxon>
        <taxon>Spermatophyta</taxon>
        <taxon>Magnoliopsida</taxon>
        <taxon>eudicotyledons</taxon>
        <taxon>Gunneridae</taxon>
        <taxon>Pentapetalae</taxon>
        <taxon>rosids</taxon>
        <taxon>fabids</taxon>
        <taxon>Fabales</taxon>
        <taxon>Fabaceae</taxon>
        <taxon>Papilionoideae</taxon>
        <taxon>50 kb inversion clade</taxon>
        <taxon>NPAAA clade</taxon>
        <taxon>indigoferoid/millettioid clade</taxon>
        <taxon>Phaseoleae</taxon>
        <taxon>Mucuna</taxon>
    </lineage>
</organism>
<dbReference type="EMBL" id="QJKJ01001172">
    <property type="protein sequence ID" value="RDY08952.1"/>
    <property type="molecule type" value="Genomic_DNA"/>
</dbReference>
<protein>
    <recommendedName>
        <fullName evidence="3">Reverse transcriptase zinc-binding domain-containing protein</fullName>
    </recommendedName>
</protein>
<evidence type="ECO:0008006" key="3">
    <source>
        <dbReference type="Google" id="ProtNLM"/>
    </source>
</evidence>
<comment type="caution">
    <text evidence="1">The sequence shown here is derived from an EMBL/GenBank/DDBJ whole genome shotgun (WGS) entry which is preliminary data.</text>
</comment>
<proteinExistence type="predicted"/>